<evidence type="ECO:0000313" key="1">
    <source>
        <dbReference type="EnsemblMetazoa" id="GAUT013661-PA"/>
    </source>
</evidence>
<name>A0A1A9USB0_GLOAU</name>
<organism evidence="1 2">
    <name type="scientific">Glossina austeni</name>
    <name type="common">Savannah tsetse fly</name>
    <dbReference type="NCBI Taxonomy" id="7395"/>
    <lineage>
        <taxon>Eukaryota</taxon>
        <taxon>Metazoa</taxon>
        <taxon>Ecdysozoa</taxon>
        <taxon>Arthropoda</taxon>
        <taxon>Hexapoda</taxon>
        <taxon>Insecta</taxon>
        <taxon>Pterygota</taxon>
        <taxon>Neoptera</taxon>
        <taxon>Endopterygota</taxon>
        <taxon>Diptera</taxon>
        <taxon>Brachycera</taxon>
        <taxon>Muscomorpha</taxon>
        <taxon>Hippoboscoidea</taxon>
        <taxon>Glossinidae</taxon>
        <taxon>Glossina</taxon>
    </lineage>
</organism>
<reference evidence="1" key="1">
    <citation type="submission" date="2020-05" db="UniProtKB">
        <authorList>
            <consortium name="EnsemblMetazoa"/>
        </authorList>
    </citation>
    <scope>IDENTIFICATION</scope>
    <source>
        <strain evidence="1">TTRI</strain>
    </source>
</reference>
<sequence>MQPVQPPTRQFCTADEGHALALMELDMGAATSSLIIENLTSNSGRTRDAIKKRRQTATYKAIMEKLRAGRAAVQEEEEEISTAETHASEVPQETLALEITQQKEIPAVTSAHRTKRSLPALNAETNAAFAPTGEADKKNDNSALIAAIIGLNLDEHDDAVRQQILSSTADQPRELDEWTSVLIASLAKPNRPTKHRKIYSRSSKEKTDGLYTYQNALNPHTQNLLQLMSYNHERNPSDGLSIVQCTCPFRVRFLRILQNVFFSENVTNYS</sequence>
<accession>A0A1A9USB0</accession>
<dbReference type="EnsemblMetazoa" id="GAUT013661-RA">
    <property type="protein sequence ID" value="GAUT013661-PA"/>
    <property type="gene ID" value="GAUT013661"/>
</dbReference>
<dbReference type="AlphaFoldDB" id="A0A1A9USB0"/>
<protein>
    <submittedName>
        <fullName evidence="1">Uncharacterized protein</fullName>
    </submittedName>
</protein>
<dbReference type="VEuPathDB" id="VectorBase:GAUT013661"/>
<dbReference type="Proteomes" id="UP000078200">
    <property type="component" value="Unassembled WGS sequence"/>
</dbReference>
<keyword evidence="2" id="KW-1185">Reference proteome</keyword>
<proteinExistence type="predicted"/>
<evidence type="ECO:0000313" key="2">
    <source>
        <dbReference type="Proteomes" id="UP000078200"/>
    </source>
</evidence>